<evidence type="ECO:0000313" key="2">
    <source>
        <dbReference type="EMBL" id="QHT03882.1"/>
    </source>
</evidence>
<keyword evidence="1" id="KW-0472">Membrane</keyword>
<feature type="transmembrane region" description="Helical" evidence="1">
    <location>
        <begin position="12"/>
        <end position="31"/>
    </location>
</feature>
<keyword evidence="1" id="KW-1133">Transmembrane helix</keyword>
<dbReference type="EMBL" id="MN739420">
    <property type="protein sequence ID" value="QHT03882.1"/>
    <property type="molecule type" value="Genomic_DNA"/>
</dbReference>
<accession>A0A6C0CI83</accession>
<evidence type="ECO:0000256" key="1">
    <source>
        <dbReference type="SAM" id="Phobius"/>
    </source>
</evidence>
<name>A0A6C0CI83_9ZZZZ</name>
<keyword evidence="1" id="KW-0812">Transmembrane</keyword>
<dbReference type="AlphaFoldDB" id="A0A6C0CI83"/>
<sequence>MLATSKDIQASVVVIALYAFTAIVGTPHVVLDALVAQPMFARILWLSVIVYALYCKFYLTAVFLVVLGIRATFDADMSYAFSHDGILAKYAALQKNDPRFDASSEIDLKMANETLAYDPARWLDPGRSPIPLLLFPPTPEQLSLIGNNGK</sequence>
<organism evidence="2">
    <name type="scientific">viral metagenome</name>
    <dbReference type="NCBI Taxonomy" id="1070528"/>
    <lineage>
        <taxon>unclassified sequences</taxon>
        <taxon>metagenomes</taxon>
        <taxon>organismal metagenomes</taxon>
    </lineage>
</organism>
<protein>
    <submittedName>
        <fullName evidence="2">Uncharacterized protein</fullName>
    </submittedName>
</protein>
<reference evidence="2" key="1">
    <citation type="journal article" date="2020" name="Nature">
        <title>Giant virus diversity and host interactions through global metagenomics.</title>
        <authorList>
            <person name="Schulz F."/>
            <person name="Roux S."/>
            <person name="Paez-Espino D."/>
            <person name="Jungbluth S."/>
            <person name="Walsh D.A."/>
            <person name="Denef V.J."/>
            <person name="McMahon K.D."/>
            <person name="Konstantinidis K.T."/>
            <person name="Eloe-Fadrosh E.A."/>
            <person name="Kyrpides N.C."/>
            <person name="Woyke T."/>
        </authorList>
    </citation>
    <scope>NUCLEOTIDE SEQUENCE</scope>
    <source>
        <strain evidence="2">GVMAG-M-3300021137-6</strain>
    </source>
</reference>
<proteinExistence type="predicted"/>
<feature type="transmembrane region" description="Helical" evidence="1">
    <location>
        <begin position="43"/>
        <end position="69"/>
    </location>
</feature>